<dbReference type="FunFam" id="1.20.58.220:FF:000004">
    <property type="entry name" value="Phosphate-specific transport system accessory protein PhoU"/>
    <property type="match status" value="1"/>
</dbReference>
<dbReference type="GO" id="GO:0006817">
    <property type="term" value="P:phosphate ion transport"/>
    <property type="evidence" value="ECO:0007669"/>
    <property type="project" value="UniProtKB-KW"/>
</dbReference>
<keyword evidence="5" id="KW-0963">Cytoplasm</keyword>
<dbReference type="GO" id="GO:0005737">
    <property type="term" value="C:cytoplasm"/>
    <property type="evidence" value="ECO:0007669"/>
    <property type="project" value="UniProtKB-SubCell"/>
</dbReference>
<dbReference type="Proteomes" id="UP000655751">
    <property type="component" value="Unassembled WGS sequence"/>
</dbReference>
<comment type="caution">
    <text evidence="8">The sequence shown here is derived from an EMBL/GenBank/DDBJ whole genome shotgun (WGS) entry which is preliminary data.</text>
</comment>
<evidence type="ECO:0000256" key="1">
    <source>
        <dbReference type="ARBA" id="ARBA00004496"/>
    </source>
</evidence>
<evidence type="ECO:0000256" key="2">
    <source>
        <dbReference type="ARBA" id="ARBA00008107"/>
    </source>
</evidence>
<protein>
    <submittedName>
        <fullName evidence="8">Phosphate transport system regulatory protein PhoU</fullName>
    </submittedName>
</protein>
<comment type="subunit">
    <text evidence="3">Homodimer.</text>
</comment>
<evidence type="ECO:0000313" key="8">
    <source>
        <dbReference type="EMBL" id="MBH0777720.1"/>
    </source>
</evidence>
<dbReference type="InterPro" id="IPR028366">
    <property type="entry name" value="PhoU"/>
</dbReference>
<evidence type="ECO:0000259" key="7">
    <source>
        <dbReference type="Pfam" id="PF01895"/>
    </source>
</evidence>
<evidence type="ECO:0000256" key="4">
    <source>
        <dbReference type="ARBA" id="ARBA00022448"/>
    </source>
</evidence>
<feature type="domain" description="PhoU" evidence="7">
    <location>
        <begin position="17"/>
        <end position="102"/>
    </location>
</feature>
<reference evidence="8" key="1">
    <citation type="submission" date="2020-11" db="EMBL/GenBank/DDBJ databases">
        <title>Nocardia NEAU-351.nov., a novel actinomycete isolated from the cow dung.</title>
        <authorList>
            <person name="Zhang X."/>
        </authorList>
    </citation>
    <scope>NUCLEOTIDE SEQUENCE</scope>
    <source>
        <strain evidence="8">NEAU-351</strain>
    </source>
</reference>
<evidence type="ECO:0000256" key="5">
    <source>
        <dbReference type="ARBA" id="ARBA00022490"/>
    </source>
</evidence>
<gene>
    <name evidence="8" type="ORF">IT779_15700</name>
</gene>
<dbReference type="AlphaFoldDB" id="A0A931IC52"/>
<evidence type="ECO:0000256" key="6">
    <source>
        <dbReference type="ARBA" id="ARBA00022592"/>
    </source>
</evidence>
<name>A0A931IC52_9NOCA</name>
<dbReference type="Gene3D" id="1.20.58.220">
    <property type="entry name" value="Phosphate transport system protein phou homolog 2, domain 2"/>
    <property type="match status" value="1"/>
</dbReference>
<dbReference type="RefSeq" id="WP_196150032.1">
    <property type="nucleotide sequence ID" value="NZ_JADMLG010000005.1"/>
</dbReference>
<evidence type="ECO:0000256" key="3">
    <source>
        <dbReference type="ARBA" id="ARBA00011738"/>
    </source>
</evidence>
<dbReference type="InterPro" id="IPR038078">
    <property type="entry name" value="PhoU-like_sf"/>
</dbReference>
<dbReference type="GO" id="GO:0045936">
    <property type="term" value="P:negative regulation of phosphate metabolic process"/>
    <property type="evidence" value="ECO:0007669"/>
    <property type="project" value="InterPro"/>
</dbReference>
<keyword evidence="6" id="KW-0592">Phosphate transport</keyword>
<feature type="domain" description="PhoU" evidence="7">
    <location>
        <begin position="122"/>
        <end position="203"/>
    </location>
</feature>
<dbReference type="PANTHER" id="PTHR42930:SF3">
    <property type="entry name" value="PHOSPHATE-SPECIFIC TRANSPORT SYSTEM ACCESSORY PROTEIN PHOU"/>
    <property type="match status" value="1"/>
</dbReference>
<proteinExistence type="inferred from homology"/>
<keyword evidence="9" id="KW-1185">Reference proteome</keyword>
<dbReference type="InterPro" id="IPR026022">
    <property type="entry name" value="PhoU_dom"/>
</dbReference>
<organism evidence="8 9">
    <name type="scientific">Nocardia bovistercoris</name>
    <dbReference type="NCBI Taxonomy" id="2785916"/>
    <lineage>
        <taxon>Bacteria</taxon>
        <taxon>Bacillati</taxon>
        <taxon>Actinomycetota</taxon>
        <taxon>Actinomycetes</taxon>
        <taxon>Mycobacteriales</taxon>
        <taxon>Nocardiaceae</taxon>
        <taxon>Nocardia</taxon>
    </lineage>
</organism>
<dbReference type="GO" id="GO:0030643">
    <property type="term" value="P:intracellular phosphate ion homeostasis"/>
    <property type="evidence" value="ECO:0007669"/>
    <property type="project" value="InterPro"/>
</dbReference>
<dbReference type="EMBL" id="JADMLG010000005">
    <property type="protein sequence ID" value="MBH0777720.1"/>
    <property type="molecule type" value="Genomic_DNA"/>
</dbReference>
<comment type="subcellular location">
    <subcellularLocation>
        <location evidence="1">Cytoplasm</location>
    </subcellularLocation>
</comment>
<sequence>MRTEYHEELAHLAELLHRMCVRDRAVIANATNTVITGDVEQAQNAIDIGGEVERMVAEAEGEALRLLALQAPVARELRQVVTGIQLTAALHRMGILGTHIATAARRRHPGLVVPEPVRPLVARMGAAAVAIATSAATVLVTPDPESAAMLDGQDDLMDRLHEELLTTVLDPGWGHGVTAAVDLTLVGRYYERFADNAVEVGRRTIFLATGETAERNSTDQRD</sequence>
<evidence type="ECO:0000313" key="9">
    <source>
        <dbReference type="Proteomes" id="UP000655751"/>
    </source>
</evidence>
<dbReference type="SUPFAM" id="SSF109755">
    <property type="entry name" value="PhoU-like"/>
    <property type="match status" value="1"/>
</dbReference>
<keyword evidence="4" id="KW-0813">Transport</keyword>
<dbReference type="Pfam" id="PF01895">
    <property type="entry name" value="PhoU"/>
    <property type="match status" value="2"/>
</dbReference>
<dbReference type="PANTHER" id="PTHR42930">
    <property type="entry name" value="PHOSPHATE-SPECIFIC TRANSPORT SYSTEM ACCESSORY PROTEIN PHOU"/>
    <property type="match status" value="1"/>
</dbReference>
<accession>A0A931IC52</accession>
<comment type="similarity">
    <text evidence="2">Belongs to the PhoU family.</text>
</comment>